<protein>
    <submittedName>
        <fullName evidence="2">Uncharacterized protein</fullName>
    </submittedName>
</protein>
<feature type="region of interest" description="Disordered" evidence="1">
    <location>
        <begin position="1"/>
        <end position="64"/>
    </location>
</feature>
<organism evidence="2">
    <name type="scientific">uncultured Rubrobacteraceae bacterium</name>
    <dbReference type="NCBI Taxonomy" id="349277"/>
    <lineage>
        <taxon>Bacteria</taxon>
        <taxon>Bacillati</taxon>
        <taxon>Actinomycetota</taxon>
        <taxon>Rubrobacteria</taxon>
        <taxon>Rubrobacterales</taxon>
        <taxon>Rubrobacteraceae</taxon>
        <taxon>environmental samples</taxon>
    </lineage>
</organism>
<name>A0A6J4QE96_9ACTN</name>
<evidence type="ECO:0000313" key="2">
    <source>
        <dbReference type="EMBL" id="CAA9442432.1"/>
    </source>
</evidence>
<evidence type="ECO:0000256" key="1">
    <source>
        <dbReference type="SAM" id="MobiDB-lite"/>
    </source>
</evidence>
<proteinExistence type="predicted"/>
<reference evidence="2" key="1">
    <citation type="submission" date="2020-02" db="EMBL/GenBank/DDBJ databases">
        <authorList>
            <person name="Meier V. D."/>
        </authorList>
    </citation>
    <scope>NUCLEOTIDE SEQUENCE</scope>
    <source>
        <strain evidence="2">AVDCRST_MAG37</strain>
    </source>
</reference>
<dbReference type="EMBL" id="CADCVD010000063">
    <property type="protein sequence ID" value="CAA9442432.1"/>
    <property type="molecule type" value="Genomic_DNA"/>
</dbReference>
<accession>A0A6J4QE96</accession>
<gene>
    <name evidence="2" type="ORF">AVDCRST_MAG37-1497</name>
</gene>
<sequence length="64" mass="7146">MPVPLISGNSVQPRSHTELEAPRETRVEDAGQDEGDARVVHGQDTGEDATGPQRSWWRRFVGFE</sequence>
<feature type="compositionally biased region" description="Basic and acidic residues" evidence="1">
    <location>
        <begin position="15"/>
        <end position="41"/>
    </location>
</feature>
<dbReference type="AlphaFoldDB" id="A0A6J4QE96"/>